<evidence type="ECO:0000313" key="2">
    <source>
        <dbReference type="Proteomes" id="UP000460287"/>
    </source>
</evidence>
<proteinExistence type="predicted"/>
<reference evidence="1 2" key="1">
    <citation type="submission" date="2019-08" db="EMBL/GenBank/DDBJ databases">
        <title>In-depth cultivation of the pig gut microbiome towards novel bacterial diversity and tailored functional studies.</title>
        <authorList>
            <person name="Wylensek D."/>
            <person name="Hitch T.C.A."/>
            <person name="Clavel T."/>
        </authorList>
    </citation>
    <scope>NUCLEOTIDE SEQUENCE [LARGE SCALE GENOMIC DNA]</scope>
    <source>
        <strain evidence="1 2">WCA-383-APC-5B</strain>
    </source>
</reference>
<organism evidence="1 2">
    <name type="scientific">Inconstantimicrobium porci</name>
    <dbReference type="NCBI Taxonomy" id="2652291"/>
    <lineage>
        <taxon>Bacteria</taxon>
        <taxon>Bacillati</taxon>
        <taxon>Bacillota</taxon>
        <taxon>Clostridia</taxon>
        <taxon>Eubacteriales</taxon>
        <taxon>Clostridiaceae</taxon>
        <taxon>Inconstantimicrobium</taxon>
    </lineage>
</organism>
<sequence>MEEKKKDKVLQIRLSELEKQVIKEKAEILGYTITDYIKYCCIFSNTTKIFMENMTNKDAFNNMNLSSVNEN</sequence>
<dbReference type="AlphaFoldDB" id="A0A7X2N0B2"/>
<comment type="caution">
    <text evidence="1">The sequence shown here is derived from an EMBL/GenBank/DDBJ whole genome shotgun (WGS) entry which is preliminary data.</text>
</comment>
<gene>
    <name evidence="1" type="ORF">FYJ33_13605</name>
</gene>
<protein>
    <submittedName>
        <fullName evidence="1">Uncharacterized protein</fullName>
    </submittedName>
</protein>
<dbReference type="InterPro" id="IPR053842">
    <property type="entry name" value="NikA-like"/>
</dbReference>
<keyword evidence="2" id="KW-1185">Reference proteome</keyword>
<name>A0A7X2N0B2_9CLOT</name>
<accession>A0A7X2N0B2</accession>
<dbReference type="Pfam" id="PF21983">
    <property type="entry name" value="NikA-like"/>
    <property type="match status" value="1"/>
</dbReference>
<dbReference type="RefSeq" id="WP_154532295.1">
    <property type="nucleotide sequence ID" value="NZ_JAQXTV010000094.1"/>
</dbReference>
<dbReference type="Proteomes" id="UP000460287">
    <property type="component" value="Unassembled WGS sequence"/>
</dbReference>
<dbReference type="EMBL" id="VULX01000030">
    <property type="protein sequence ID" value="MSR92397.1"/>
    <property type="molecule type" value="Genomic_DNA"/>
</dbReference>
<evidence type="ECO:0000313" key="1">
    <source>
        <dbReference type="EMBL" id="MSR92397.1"/>
    </source>
</evidence>